<reference evidence="2" key="1">
    <citation type="submission" date="2019-06" db="EMBL/GenBank/DDBJ databases">
        <authorList>
            <person name="Zheng W."/>
        </authorList>
    </citation>
    <scope>NUCLEOTIDE SEQUENCE</scope>
    <source>
        <strain evidence="2">QDHG01</strain>
    </source>
</reference>
<accession>A0A8J8NDX8</accession>
<dbReference type="EMBL" id="RRYP01021524">
    <property type="protein sequence ID" value="TNV72640.1"/>
    <property type="molecule type" value="Genomic_DNA"/>
</dbReference>
<dbReference type="AlphaFoldDB" id="A0A8J8NDX8"/>
<name>A0A8J8NDX8_HALGN</name>
<evidence type="ECO:0000313" key="3">
    <source>
        <dbReference type="Proteomes" id="UP000785679"/>
    </source>
</evidence>
<feature type="compositionally biased region" description="Low complexity" evidence="1">
    <location>
        <begin position="1"/>
        <end position="22"/>
    </location>
</feature>
<feature type="region of interest" description="Disordered" evidence="1">
    <location>
        <begin position="1"/>
        <end position="26"/>
    </location>
</feature>
<proteinExistence type="predicted"/>
<sequence>MRTLRRSSTLSSSTSRSTPSRVSRPRTHEHSIRFVCVEHELIYSQQSLRQLQYLQKASNRSLQLSNLIGRYPYKLSIYLLTIKTSQYYITSLIISQTWKRRQLKPTTMNYQRLIKPLHRRKLKGAIRKQLSNGILIRTRIWIQLRNSKTSAKPIQL</sequence>
<evidence type="ECO:0000313" key="2">
    <source>
        <dbReference type="EMBL" id="TNV72640.1"/>
    </source>
</evidence>
<comment type="caution">
    <text evidence="2">The sequence shown here is derived from an EMBL/GenBank/DDBJ whole genome shotgun (WGS) entry which is preliminary data.</text>
</comment>
<keyword evidence="3" id="KW-1185">Reference proteome</keyword>
<dbReference type="Proteomes" id="UP000785679">
    <property type="component" value="Unassembled WGS sequence"/>
</dbReference>
<gene>
    <name evidence="2" type="ORF">FGO68_gene8557</name>
</gene>
<organism evidence="2 3">
    <name type="scientific">Halteria grandinella</name>
    <dbReference type="NCBI Taxonomy" id="5974"/>
    <lineage>
        <taxon>Eukaryota</taxon>
        <taxon>Sar</taxon>
        <taxon>Alveolata</taxon>
        <taxon>Ciliophora</taxon>
        <taxon>Intramacronucleata</taxon>
        <taxon>Spirotrichea</taxon>
        <taxon>Stichotrichia</taxon>
        <taxon>Sporadotrichida</taxon>
        <taxon>Halteriidae</taxon>
        <taxon>Halteria</taxon>
    </lineage>
</organism>
<protein>
    <submittedName>
        <fullName evidence="2">Uncharacterized protein</fullName>
    </submittedName>
</protein>
<evidence type="ECO:0000256" key="1">
    <source>
        <dbReference type="SAM" id="MobiDB-lite"/>
    </source>
</evidence>